<keyword evidence="2" id="KW-1185">Reference proteome</keyword>
<dbReference type="VEuPathDB" id="HostDB:ENSMMUG00000059762"/>
<proteinExistence type="predicted"/>
<name>A0A5F7ZPJ7_MACMU</name>
<sequence>MVIAHCSLELPGSSSPLTLAFRVAGTTGEHHHARLTFLVFFVEIESHHVAQGVLELASNDPVTSASRSAEITGMSHCTSLNFILGFLFVFL</sequence>
<dbReference type="InParanoid" id="A0A5F7ZPJ7"/>
<evidence type="ECO:0000313" key="1">
    <source>
        <dbReference type="Ensembl" id="ENSMMUP00000066550.1"/>
    </source>
</evidence>
<dbReference type="AlphaFoldDB" id="A0A5F7ZPJ7"/>
<protein>
    <submittedName>
        <fullName evidence="1">Uncharacterized protein</fullName>
    </submittedName>
</protein>
<evidence type="ECO:0000313" key="2">
    <source>
        <dbReference type="Proteomes" id="UP000006718"/>
    </source>
</evidence>
<reference evidence="1" key="3">
    <citation type="submission" date="2025-08" db="UniProtKB">
        <authorList>
            <consortium name="Ensembl"/>
        </authorList>
    </citation>
    <scope>IDENTIFICATION</scope>
    <source>
        <strain evidence="1">17573</strain>
    </source>
</reference>
<dbReference type="Bgee" id="ENSMMUG00000059762">
    <property type="expression patterns" value="Expressed in colon and 14 other cell types or tissues"/>
</dbReference>
<dbReference type="GeneTree" id="ENSGT01120000271815"/>
<accession>A0A5F7ZPJ7</accession>
<dbReference type="PANTHER" id="PTHR12138:SF152">
    <property type="entry name" value="C2H2-TYPE DOMAIN-CONTAINING PROTEIN"/>
    <property type="match status" value="1"/>
</dbReference>
<dbReference type="PRINTS" id="PR02045">
    <property type="entry name" value="F138DOMAIN"/>
</dbReference>
<dbReference type="Proteomes" id="UP000006718">
    <property type="component" value="Chromosome 1"/>
</dbReference>
<dbReference type="Ensembl" id="ENSMMUT00000083271.1">
    <property type="protein sequence ID" value="ENSMMUP00000066550.1"/>
    <property type="gene ID" value="ENSMMUG00000059762.1"/>
</dbReference>
<reference evidence="1" key="2">
    <citation type="submission" date="2019-01" db="EMBL/GenBank/DDBJ databases">
        <authorList>
            <person name="Graves T."/>
            <person name="Eichler E.E."/>
            <person name="Wilson R.K."/>
        </authorList>
    </citation>
    <scope>NUCLEOTIDE SEQUENCE [LARGE SCALE GENOMIC DNA]</scope>
    <source>
        <strain evidence="1">17573</strain>
    </source>
</reference>
<dbReference type="PANTHER" id="PTHR12138">
    <property type="entry name" value="PRIMATE-EXPANDED PROTEIN FAMILY"/>
    <property type="match status" value="1"/>
</dbReference>
<reference evidence="1" key="4">
    <citation type="submission" date="2025-09" db="UniProtKB">
        <authorList>
            <consortium name="Ensembl"/>
        </authorList>
    </citation>
    <scope>IDENTIFICATION</scope>
    <source>
        <strain evidence="1">17573</strain>
    </source>
</reference>
<reference evidence="2" key="1">
    <citation type="journal article" date="2007" name="Science">
        <title>Evolutionary and biomedical insights from the rhesus macaque genome.</title>
        <authorList>
            <person name="Gibbs R.A."/>
            <person name="Rogers J."/>
            <person name="Katze M.G."/>
            <person name="Bumgarner R."/>
            <person name="Weinstock G.M."/>
            <person name="Mardis E.R."/>
            <person name="Remington K.A."/>
            <person name="Strausberg R.L."/>
            <person name="Venter J.C."/>
            <person name="Wilson R.K."/>
            <person name="Batzer M.A."/>
            <person name="Bustamante C.D."/>
            <person name="Eichler E.E."/>
            <person name="Hahn M.W."/>
            <person name="Hardison R.C."/>
            <person name="Makova K.D."/>
            <person name="Miller W."/>
            <person name="Milosavljevic A."/>
            <person name="Palermo R.E."/>
            <person name="Siepel A."/>
            <person name="Sikela J.M."/>
            <person name="Attaway T."/>
            <person name="Bell S."/>
            <person name="Bernard K.E."/>
            <person name="Buhay C.J."/>
            <person name="Chandrabose M.N."/>
            <person name="Dao M."/>
            <person name="Davis C."/>
            <person name="Delehaunty K.D."/>
            <person name="Ding Y."/>
            <person name="Dinh H.H."/>
            <person name="Dugan-Rocha S."/>
            <person name="Fulton L.A."/>
            <person name="Gabisi R.A."/>
            <person name="Garner T.T."/>
            <person name="Godfrey J."/>
            <person name="Hawes A.C."/>
            <person name="Hernandez J."/>
            <person name="Hines S."/>
            <person name="Holder M."/>
            <person name="Hume J."/>
            <person name="Jhangiani S.N."/>
            <person name="Joshi V."/>
            <person name="Khan Z.M."/>
            <person name="Kirkness E.F."/>
            <person name="Cree A."/>
            <person name="Fowler R.G."/>
            <person name="Lee S."/>
            <person name="Lewis L.R."/>
            <person name="Li Z."/>
            <person name="Liu Y.-S."/>
            <person name="Moore S.M."/>
            <person name="Muzny D."/>
            <person name="Nazareth L.V."/>
            <person name="Ngo D.N."/>
            <person name="Okwuonu G.O."/>
            <person name="Pai G."/>
            <person name="Parker D."/>
            <person name="Paul H.A."/>
            <person name="Pfannkoch C."/>
            <person name="Pohl C.S."/>
            <person name="Rogers Y.-H.C."/>
            <person name="Ruiz S.J."/>
            <person name="Sabo A."/>
            <person name="Santibanez J."/>
            <person name="Schneider B.W."/>
            <person name="Smith S.M."/>
            <person name="Sodergren E."/>
            <person name="Svatek A.F."/>
            <person name="Utterback T.R."/>
            <person name="Vattathil S."/>
            <person name="Warren W."/>
            <person name="White C.S."/>
            <person name="Chinwalla A.T."/>
            <person name="Feng Y."/>
            <person name="Halpern A.L."/>
            <person name="Hillier L.W."/>
            <person name="Huang X."/>
            <person name="Minx P."/>
            <person name="Nelson J.O."/>
            <person name="Pepin K.H."/>
            <person name="Qin X."/>
            <person name="Sutton G.G."/>
            <person name="Venter E."/>
            <person name="Walenz B.P."/>
            <person name="Wallis J.W."/>
            <person name="Worley K.C."/>
            <person name="Yang S.-P."/>
            <person name="Jones S.M."/>
            <person name="Marra M.A."/>
            <person name="Rocchi M."/>
            <person name="Schein J.E."/>
            <person name="Baertsch R."/>
            <person name="Clarke L."/>
            <person name="Csuros M."/>
            <person name="Glasscock J."/>
            <person name="Harris R.A."/>
            <person name="Havlak P."/>
            <person name="Jackson A.R."/>
            <person name="Jiang H."/>
            <person name="Liu Y."/>
            <person name="Messina D.N."/>
            <person name="Shen Y."/>
            <person name="Song H.X.-Z."/>
            <person name="Wylie T."/>
            <person name="Zhang L."/>
            <person name="Birney E."/>
            <person name="Han K."/>
            <person name="Konkel M.K."/>
            <person name="Lee J."/>
            <person name="Smit A.F.A."/>
            <person name="Ullmer B."/>
            <person name="Wang H."/>
            <person name="Xing J."/>
            <person name="Burhans R."/>
            <person name="Cheng Z."/>
            <person name="Karro J.E."/>
            <person name="Ma J."/>
            <person name="Raney B."/>
            <person name="She X."/>
            <person name="Cox M.J."/>
            <person name="Demuth J.P."/>
            <person name="Dumas L.J."/>
            <person name="Han S.-G."/>
            <person name="Hopkins J."/>
            <person name="Karimpour-Fard A."/>
            <person name="Kim Y.H."/>
            <person name="Pollack J.R."/>
            <person name="Vinar T."/>
            <person name="Addo-Quaye C."/>
            <person name="Degenhardt J."/>
            <person name="Denby A."/>
            <person name="Hubisz M.J."/>
            <person name="Indap A."/>
            <person name="Kosiol C."/>
            <person name="Lahn B.T."/>
            <person name="Lawson H.A."/>
            <person name="Marklein A."/>
            <person name="Nielsen R."/>
            <person name="Vallender E.J."/>
            <person name="Clark A.G."/>
            <person name="Ferguson B."/>
            <person name="Hernandez R.D."/>
            <person name="Hirani K."/>
            <person name="Kehrer-Sawatzki H."/>
            <person name="Kolb J."/>
            <person name="Patil S."/>
            <person name="Pu L.-L."/>
            <person name="Ren Y."/>
            <person name="Smith D.G."/>
            <person name="Wheeler D.A."/>
            <person name="Schenck I."/>
            <person name="Ball E.V."/>
            <person name="Chen R."/>
            <person name="Cooper D.N."/>
            <person name="Giardine B."/>
            <person name="Hsu F."/>
            <person name="Kent W.J."/>
            <person name="Lesk A."/>
            <person name="Nelson D.L."/>
            <person name="O'brien W.E."/>
            <person name="Pruefer K."/>
            <person name="Stenson P.D."/>
            <person name="Wallace J.C."/>
            <person name="Ke H."/>
            <person name="Liu X.-M."/>
            <person name="Wang P."/>
            <person name="Xiang A.P."/>
            <person name="Yang F."/>
            <person name="Barber G.P."/>
            <person name="Haussler D."/>
            <person name="Karolchik D."/>
            <person name="Kern A.D."/>
            <person name="Kuhn R.M."/>
            <person name="Smith K.E."/>
            <person name="Zwieg A.S."/>
        </authorList>
    </citation>
    <scope>NUCLEOTIDE SEQUENCE [LARGE SCALE GENOMIC DNA]</scope>
    <source>
        <strain evidence="2">17573</strain>
    </source>
</reference>
<organism evidence="1 2">
    <name type="scientific">Macaca mulatta</name>
    <name type="common">Rhesus macaque</name>
    <dbReference type="NCBI Taxonomy" id="9544"/>
    <lineage>
        <taxon>Eukaryota</taxon>
        <taxon>Metazoa</taxon>
        <taxon>Chordata</taxon>
        <taxon>Craniata</taxon>
        <taxon>Vertebrata</taxon>
        <taxon>Euteleostomi</taxon>
        <taxon>Mammalia</taxon>
        <taxon>Eutheria</taxon>
        <taxon>Euarchontoglires</taxon>
        <taxon>Primates</taxon>
        <taxon>Haplorrhini</taxon>
        <taxon>Catarrhini</taxon>
        <taxon>Cercopithecidae</taxon>
        <taxon>Cercopithecinae</taxon>
        <taxon>Macaca</taxon>
    </lineage>
</organism>